<dbReference type="InterPro" id="IPR043129">
    <property type="entry name" value="ATPase_NBD"/>
</dbReference>
<accession>A0A427T1L5</accession>
<evidence type="ECO:0000256" key="2">
    <source>
        <dbReference type="ARBA" id="ARBA00022679"/>
    </source>
</evidence>
<dbReference type="GO" id="GO:0006085">
    <property type="term" value="P:acetyl-CoA biosynthetic process"/>
    <property type="evidence" value="ECO:0007669"/>
    <property type="project" value="UniProtKB-UniRule"/>
</dbReference>
<dbReference type="HAMAP" id="MF_00020">
    <property type="entry name" value="Acetate_kinase"/>
    <property type="match status" value="1"/>
</dbReference>
<dbReference type="GO" id="GO:0008776">
    <property type="term" value="F:acetate kinase activity"/>
    <property type="evidence" value="ECO:0007669"/>
    <property type="project" value="UniProtKB-UniRule"/>
</dbReference>
<keyword evidence="2 6" id="KW-0808">Transferase</keyword>
<comment type="subcellular location">
    <subcellularLocation>
        <location evidence="6">Cytoplasm</location>
    </subcellularLocation>
</comment>
<name>A0A427T1L5_9PSEU</name>
<dbReference type="EMBL" id="RSEC01000059">
    <property type="protein sequence ID" value="RSD11656.1"/>
    <property type="molecule type" value="Genomic_DNA"/>
</dbReference>
<dbReference type="PROSITE" id="PS01075">
    <property type="entry name" value="ACETATE_KINASE_1"/>
    <property type="match status" value="1"/>
</dbReference>
<feature type="site" description="Transition state stabilizer" evidence="6">
    <location>
        <position position="142"/>
    </location>
</feature>
<evidence type="ECO:0000256" key="3">
    <source>
        <dbReference type="ARBA" id="ARBA00022741"/>
    </source>
</evidence>
<comment type="cofactor">
    <cofactor evidence="6">
        <name>Mg(2+)</name>
        <dbReference type="ChEBI" id="CHEBI:18420"/>
    </cofactor>
    <cofactor evidence="6">
        <name>Mn(2+)</name>
        <dbReference type="ChEBI" id="CHEBI:29035"/>
    </cofactor>
    <text evidence="6">Mg(2+). Can also accept Mn(2+).</text>
</comment>
<comment type="catalytic activity">
    <reaction evidence="6">
        <text>acetate + ATP = acetyl phosphate + ADP</text>
        <dbReference type="Rhea" id="RHEA:11352"/>
        <dbReference type="ChEBI" id="CHEBI:22191"/>
        <dbReference type="ChEBI" id="CHEBI:30089"/>
        <dbReference type="ChEBI" id="CHEBI:30616"/>
        <dbReference type="ChEBI" id="CHEBI:456216"/>
        <dbReference type="EC" id="2.7.2.1"/>
    </reaction>
</comment>
<dbReference type="PRINTS" id="PR00471">
    <property type="entry name" value="ACETATEKNASE"/>
</dbReference>
<dbReference type="OrthoDB" id="9802453at2"/>
<dbReference type="InterPro" id="IPR004372">
    <property type="entry name" value="Ac/propionate_kinase"/>
</dbReference>
<dbReference type="PIRSF" id="PIRSF000722">
    <property type="entry name" value="Acetate_prop_kin"/>
    <property type="match status" value="1"/>
</dbReference>
<keyword evidence="5 6" id="KW-0067">ATP-binding</keyword>
<keyword evidence="3 6" id="KW-0547">Nucleotide-binding</keyword>
<keyword evidence="6" id="KW-0460">Magnesium</keyword>
<feature type="site" description="Transition state stabilizer" evidence="6">
    <location>
        <position position="203"/>
    </location>
</feature>
<sequence length="375" mass="39780">MRVLTLNPGSSSVKVSLVVDGTAVGWTAWDLTNLNSGVGPAIHRWSEVDAVAVRFVHGGSQKAPVRVDDALLANLERLTSLAPNHQPLSLEITREVRRLLPDLPVVACFDTAFHARMPDAAARYPLPRAWTVQNRLRRYGFHGLSCQYSLRRTGELLGREPGELQLVCAHVGAGVSVTAIRGGHGVDTSMGFTPLEGAMMATRSGSVDPGLLLHVMQTAPMTAAEMADALFHRSGLAGMTGTDGDLRRVLAAAARGDQDASVALDVYRHRLGREIGAAATSLSRLDAVVFTGGVAEHQPELITSVLGGLGVLGLRAGALPRTDADRIVTAADSPVPALIVLPREDLELARGAEEALARVSVRCPHARPADRSVLR</sequence>
<dbReference type="PANTHER" id="PTHR21060:SF15">
    <property type="entry name" value="ACETATE KINASE-RELATED"/>
    <property type="match status" value="1"/>
</dbReference>
<dbReference type="Gene3D" id="3.30.420.40">
    <property type="match status" value="2"/>
</dbReference>
<evidence type="ECO:0000256" key="6">
    <source>
        <dbReference type="HAMAP-Rule" id="MF_00020"/>
    </source>
</evidence>
<dbReference type="PROSITE" id="PS01076">
    <property type="entry name" value="ACETATE_KINASE_2"/>
    <property type="match status" value="1"/>
</dbReference>
<evidence type="ECO:0000313" key="8">
    <source>
        <dbReference type="EMBL" id="RSD11656.1"/>
    </source>
</evidence>
<comment type="similarity">
    <text evidence="1 6 7">Belongs to the acetokinase family.</text>
</comment>
<dbReference type="AlphaFoldDB" id="A0A427T1L5"/>
<dbReference type="Pfam" id="PF00871">
    <property type="entry name" value="Acetate_kinase"/>
    <property type="match status" value="1"/>
</dbReference>
<evidence type="ECO:0000256" key="5">
    <source>
        <dbReference type="ARBA" id="ARBA00022840"/>
    </source>
</evidence>
<dbReference type="InterPro" id="IPR000890">
    <property type="entry name" value="Aliphatic_acid_kin_short-chain"/>
</dbReference>
<comment type="caution">
    <text evidence="8">The sequence shown here is derived from an EMBL/GenBank/DDBJ whole genome shotgun (WGS) entry which is preliminary data.</text>
</comment>
<dbReference type="RefSeq" id="WP_125313882.1">
    <property type="nucleotide sequence ID" value="NZ_RSEC01000059.1"/>
</dbReference>
<proteinExistence type="inferred from homology"/>
<evidence type="ECO:0000256" key="7">
    <source>
        <dbReference type="RuleBase" id="RU003835"/>
    </source>
</evidence>
<keyword evidence="6" id="KW-0479">Metal-binding</keyword>
<dbReference type="EC" id="2.7.2.1" evidence="6"/>
<dbReference type="PANTHER" id="PTHR21060">
    <property type="entry name" value="ACETATE KINASE"/>
    <property type="match status" value="1"/>
</dbReference>
<evidence type="ECO:0000256" key="4">
    <source>
        <dbReference type="ARBA" id="ARBA00022777"/>
    </source>
</evidence>
<comment type="function">
    <text evidence="6">Catalyzes the formation of acetyl phosphate from acetate and ATP. Can also catalyze the reverse reaction.</text>
</comment>
<gene>
    <name evidence="6" type="primary">ackA</name>
    <name evidence="8" type="ORF">EIY87_33325</name>
</gene>
<dbReference type="SUPFAM" id="SSF53067">
    <property type="entry name" value="Actin-like ATPase domain"/>
    <property type="match status" value="2"/>
</dbReference>
<keyword evidence="9" id="KW-1185">Reference proteome</keyword>
<reference evidence="8 9" key="1">
    <citation type="submission" date="2018-12" db="EMBL/GenBank/DDBJ databases">
        <title>Amycolatopsis eburnea sp. nov. actinomycete associate with arbuscular mycorrhiza fungal spore.</title>
        <authorList>
            <person name="Lumyong S."/>
            <person name="Chaiya L."/>
        </authorList>
    </citation>
    <scope>NUCLEOTIDE SEQUENCE [LARGE SCALE GENOMIC DNA]</scope>
    <source>
        <strain evidence="8 9">GLM-1</strain>
    </source>
</reference>
<keyword evidence="6" id="KW-0963">Cytoplasm</keyword>
<protein>
    <recommendedName>
        <fullName evidence="6">Acetate kinase</fullName>
        <ecNumber evidence="6">2.7.2.1</ecNumber>
    </recommendedName>
    <alternativeName>
        <fullName evidence="6">Acetokinase</fullName>
    </alternativeName>
</protein>
<dbReference type="GO" id="GO:0006083">
    <property type="term" value="P:acetate metabolic process"/>
    <property type="evidence" value="ECO:0007669"/>
    <property type="project" value="TreeGrafter"/>
</dbReference>
<feature type="active site" description="Proton donor/acceptor" evidence="6">
    <location>
        <position position="110"/>
    </location>
</feature>
<feature type="binding site" evidence="6">
    <location>
        <position position="344"/>
    </location>
    <ligand>
        <name>Mg(2+)</name>
        <dbReference type="ChEBI" id="CHEBI:18420"/>
    </ligand>
</feature>
<feature type="binding site" evidence="6">
    <location>
        <begin position="245"/>
        <end position="247"/>
    </location>
    <ligand>
        <name>ATP</name>
        <dbReference type="ChEBI" id="CHEBI:30616"/>
    </ligand>
</feature>
<dbReference type="GO" id="GO:0000287">
    <property type="term" value="F:magnesium ion binding"/>
    <property type="evidence" value="ECO:0007669"/>
    <property type="project" value="UniProtKB-UniRule"/>
</dbReference>
<feature type="binding site" evidence="6">
    <location>
        <position position="54"/>
    </location>
    <ligand>
        <name>substrate</name>
    </ligand>
</feature>
<dbReference type="InterPro" id="IPR023865">
    <property type="entry name" value="Aliphatic_acid_kinase_CS"/>
</dbReference>
<evidence type="ECO:0000256" key="1">
    <source>
        <dbReference type="ARBA" id="ARBA00008748"/>
    </source>
</evidence>
<comment type="caution">
    <text evidence="6">Lacks conserved residue(s) required for the propagation of feature annotation.</text>
</comment>
<keyword evidence="4 6" id="KW-0418">Kinase</keyword>
<evidence type="ECO:0000313" key="9">
    <source>
        <dbReference type="Proteomes" id="UP000267081"/>
    </source>
</evidence>
<dbReference type="UniPathway" id="UPA00340">
    <property type="reaction ID" value="UER00458"/>
</dbReference>
<organism evidence="8 9">
    <name type="scientific">Amycolatopsis eburnea</name>
    <dbReference type="NCBI Taxonomy" id="2267691"/>
    <lineage>
        <taxon>Bacteria</taxon>
        <taxon>Bacillati</taxon>
        <taxon>Actinomycetota</taxon>
        <taxon>Actinomycetes</taxon>
        <taxon>Pseudonocardiales</taxon>
        <taxon>Pseudonocardiaceae</taxon>
        <taxon>Amycolatopsis</taxon>
    </lineage>
</organism>
<comment type="subunit">
    <text evidence="6">Homodimer.</text>
</comment>
<dbReference type="GO" id="GO:0005524">
    <property type="term" value="F:ATP binding"/>
    <property type="evidence" value="ECO:0007669"/>
    <property type="project" value="UniProtKB-KW"/>
</dbReference>
<dbReference type="GO" id="GO:0005737">
    <property type="term" value="C:cytoplasm"/>
    <property type="evidence" value="ECO:0007669"/>
    <property type="project" value="UniProtKB-SubCell"/>
</dbReference>
<dbReference type="Proteomes" id="UP000267081">
    <property type="component" value="Unassembled WGS sequence"/>
</dbReference>
<feature type="binding site" evidence="6">
    <location>
        <begin position="170"/>
        <end position="174"/>
    </location>
    <ligand>
        <name>ATP</name>
        <dbReference type="ChEBI" id="CHEBI:30616"/>
    </ligand>
</feature>
<comment type="pathway">
    <text evidence="6">Metabolic intermediate biosynthesis; acetyl-CoA biosynthesis; acetyl-CoA from acetate: step 1/2.</text>
</comment>